<dbReference type="EC" id="2.7.4.2" evidence="3"/>
<comment type="subcellular location">
    <subcellularLocation>
        <location evidence="1">Cytoplasm</location>
        <location evidence="1">Cytosol</location>
    </subcellularLocation>
</comment>
<keyword evidence="9" id="KW-0418">Kinase</keyword>
<evidence type="ECO:0000256" key="10">
    <source>
        <dbReference type="ARBA" id="ARBA00022778"/>
    </source>
</evidence>
<evidence type="ECO:0000256" key="12">
    <source>
        <dbReference type="ARBA" id="ARBA00022955"/>
    </source>
</evidence>
<evidence type="ECO:0000256" key="6">
    <source>
        <dbReference type="ARBA" id="ARBA00022548"/>
    </source>
</evidence>
<keyword evidence="5" id="KW-0444">Lipid biosynthesis</keyword>
<proteinExistence type="predicted"/>
<accession>A0A915BBL0</accession>
<dbReference type="WBParaSite" id="PgR033_g040_t01">
    <property type="protein sequence ID" value="PgR033_g040_t01"/>
    <property type="gene ID" value="PgR033_g040"/>
</dbReference>
<dbReference type="GO" id="GO:0004631">
    <property type="term" value="F:phosphomevalonate kinase activity"/>
    <property type="evidence" value="ECO:0007669"/>
    <property type="project" value="UniProtKB-EC"/>
</dbReference>
<keyword evidence="12" id="KW-0752">Steroid biosynthesis</keyword>
<evidence type="ECO:0000256" key="4">
    <source>
        <dbReference type="ARBA" id="ARBA00022490"/>
    </source>
</evidence>
<keyword evidence="15" id="KW-1207">Sterol metabolism</keyword>
<evidence type="ECO:0000256" key="3">
    <source>
        <dbReference type="ARBA" id="ARBA00012958"/>
    </source>
</evidence>
<dbReference type="PANTHER" id="PTHR13101:SF1">
    <property type="entry name" value="PHOSPHOMEVALONATE KINASE"/>
    <property type="match status" value="1"/>
</dbReference>
<evidence type="ECO:0000256" key="13">
    <source>
        <dbReference type="ARBA" id="ARBA00023011"/>
    </source>
</evidence>
<evidence type="ECO:0000256" key="7">
    <source>
        <dbReference type="ARBA" id="ARBA00022679"/>
    </source>
</evidence>
<dbReference type="Proteomes" id="UP000887569">
    <property type="component" value="Unplaced"/>
</dbReference>
<dbReference type="Gene3D" id="3.40.50.300">
    <property type="entry name" value="P-loop containing nucleotide triphosphate hydrolases"/>
    <property type="match status" value="1"/>
</dbReference>
<evidence type="ECO:0000256" key="1">
    <source>
        <dbReference type="ARBA" id="ARBA00004514"/>
    </source>
</evidence>
<evidence type="ECO:0000256" key="11">
    <source>
        <dbReference type="ARBA" id="ARBA00022840"/>
    </source>
</evidence>
<keyword evidence="16" id="KW-0753">Steroid metabolism</keyword>
<evidence type="ECO:0000313" key="18">
    <source>
        <dbReference type="Proteomes" id="UP000887569"/>
    </source>
</evidence>
<keyword evidence="8" id="KW-0547">Nucleotide-binding</keyword>
<keyword evidence="14" id="KW-0443">Lipid metabolism</keyword>
<dbReference type="GO" id="GO:0006695">
    <property type="term" value="P:cholesterol biosynthetic process"/>
    <property type="evidence" value="ECO:0007669"/>
    <property type="project" value="UniProtKB-KW"/>
</dbReference>
<keyword evidence="11" id="KW-0067">ATP-binding</keyword>
<dbReference type="AlphaFoldDB" id="A0A915BBL0"/>
<reference evidence="19" key="1">
    <citation type="submission" date="2022-11" db="UniProtKB">
        <authorList>
            <consortium name="WormBaseParasite"/>
        </authorList>
    </citation>
    <scope>IDENTIFICATION</scope>
</reference>
<keyword evidence="6" id="KW-0153">Cholesterol metabolism</keyword>
<keyword evidence="10" id="KW-0152">Cholesterol biosynthesis</keyword>
<evidence type="ECO:0000256" key="16">
    <source>
        <dbReference type="ARBA" id="ARBA00023221"/>
    </source>
</evidence>
<evidence type="ECO:0000256" key="14">
    <source>
        <dbReference type="ARBA" id="ARBA00023098"/>
    </source>
</evidence>
<dbReference type="GO" id="GO:0019287">
    <property type="term" value="P:isopentenyl diphosphate biosynthetic process, mevalonate pathway"/>
    <property type="evidence" value="ECO:0007669"/>
    <property type="project" value="TreeGrafter"/>
</dbReference>
<name>A0A915BBL0_PARUN</name>
<organism evidence="18 19">
    <name type="scientific">Parascaris univalens</name>
    <name type="common">Nematode worm</name>
    <dbReference type="NCBI Taxonomy" id="6257"/>
    <lineage>
        <taxon>Eukaryota</taxon>
        <taxon>Metazoa</taxon>
        <taxon>Ecdysozoa</taxon>
        <taxon>Nematoda</taxon>
        <taxon>Chromadorea</taxon>
        <taxon>Rhabditida</taxon>
        <taxon>Spirurina</taxon>
        <taxon>Ascaridomorpha</taxon>
        <taxon>Ascaridoidea</taxon>
        <taxon>Ascarididae</taxon>
        <taxon>Parascaris</taxon>
    </lineage>
</organism>
<evidence type="ECO:0000313" key="19">
    <source>
        <dbReference type="WBParaSite" id="PgR033_g040_t01"/>
    </source>
</evidence>
<keyword evidence="4" id="KW-0963">Cytoplasm</keyword>
<dbReference type="InterPro" id="IPR005919">
    <property type="entry name" value="Pmev_kin_anim"/>
</dbReference>
<keyword evidence="7" id="KW-0808">Transferase</keyword>
<dbReference type="Pfam" id="PF04275">
    <property type="entry name" value="P-mevalo_kinase"/>
    <property type="match status" value="1"/>
</dbReference>
<dbReference type="GO" id="GO:0005524">
    <property type="term" value="F:ATP binding"/>
    <property type="evidence" value="ECO:0007669"/>
    <property type="project" value="UniProtKB-KW"/>
</dbReference>
<evidence type="ECO:0000256" key="17">
    <source>
        <dbReference type="ARBA" id="ARBA00034549"/>
    </source>
</evidence>
<evidence type="ECO:0000256" key="8">
    <source>
        <dbReference type="ARBA" id="ARBA00022741"/>
    </source>
</evidence>
<dbReference type="PANTHER" id="PTHR13101">
    <property type="entry name" value="PHOSPHOMEVALONATE KINASE"/>
    <property type="match status" value="1"/>
</dbReference>
<keyword evidence="13" id="KW-0756">Sterol biosynthesis</keyword>
<dbReference type="GO" id="GO:0005829">
    <property type="term" value="C:cytosol"/>
    <property type="evidence" value="ECO:0007669"/>
    <property type="project" value="UniProtKB-SubCell"/>
</dbReference>
<evidence type="ECO:0000256" key="5">
    <source>
        <dbReference type="ARBA" id="ARBA00022516"/>
    </source>
</evidence>
<comment type="pathway">
    <text evidence="2">Isoprenoid biosynthesis; isopentenyl diphosphate biosynthesis via mevalonate pathway; isopentenyl diphosphate from (R)-mevalonate: step 2/3.</text>
</comment>
<evidence type="ECO:0000256" key="9">
    <source>
        <dbReference type="ARBA" id="ARBA00022777"/>
    </source>
</evidence>
<evidence type="ECO:0000256" key="15">
    <source>
        <dbReference type="ARBA" id="ARBA00023166"/>
    </source>
</evidence>
<dbReference type="InterPro" id="IPR027417">
    <property type="entry name" value="P-loop_NTPase"/>
</dbReference>
<evidence type="ECO:0000256" key="2">
    <source>
        <dbReference type="ARBA" id="ARBA00005017"/>
    </source>
</evidence>
<protein>
    <recommendedName>
        <fullName evidence="17">Phosphomevalonate kinase</fullName>
        <ecNumber evidence="3">2.7.4.2</ecNumber>
    </recommendedName>
</protein>
<sequence length="195" mass="22246">PAVVCFSGKRKSGKDFICALLAERLTSEGLEVAIRGVSYPLKEEYAMLNNLDAELLKSDATYKEIYRQKMVEWGENIRRKDPAYFCRAAISNVDPVDVILISDCRRASDIDYFRNRFGNNLRLVRINSDVEVRKSRGWMFTSGVDDAETECALDCYDSWNFQLDNSVNCTPETIPVALSDQMIQISQQIHQILTN</sequence>
<keyword evidence="18" id="KW-1185">Reference proteome</keyword>